<reference evidence="1" key="1">
    <citation type="journal article" date="2020" name="Nature">
        <title>Giant virus diversity and host interactions through global metagenomics.</title>
        <authorList>
            <person name="Schulz F."/>
            <person name="Roux S."/>
            <person name="Paez-Espino D."/>
            <person name="Jungbluth S."/>
            <person name="Walsh D.A."/>
            <person name="Denef V.J."/>
            <person name="McMahon K.D."/>
            <person name="Konstantinidis K.T."/>
            <person name="Eloe-Fadrosh E.A."/>
            <person name="Kyrpides N.C."/>
            <person name="Woyke T."/>
        </authorList>
    </citation>
    <scope>NUCLEOTIDE SEQUENCE</scope>
    <source>
        <strain evidence="1">GVMAG-M-3300009068-24</strain>
    </source>
</reference>
<accession>A0A6C0ERL1</accession>
<evidence type="ECO:0000313" key="1">
    <source>
        <dbReference type="EMBL" id="QHT29925.1"/>
    </source>
</evidence>
<dbReference type="EMBL" id="MN738887">
    <property type="protein sequence ID" value="QHT29925.1"/>
    <property type="molecule type" value="Genomic_DNA"/>
</dbReference>
<dbReference type="AlphaFoldDB" id="A0A6C0ERL1"/>
<sequence length="144" mass="17313">MIRAAAPVVASAANRVWQHPELCRLIYDFDPTYRVIYRLCACEASYRATTRKYTRIVRELAETYLPITWEIQWYRFNHHDYDETDWVQGKFFMSQIAAVYRNFEVIFYDIEYDTREQKMVCQWHVYDHILPPGPPDSDVFGPML</sequence>
<organism evidence="1">
    <name type="scientific">viral metagenome</name>
    <dbReference type="NCBI Taxonomy" id="1070528"/>
    <lineage>
        <taxon>unclassified sequences</taxon>
        <taxon>metagenomes</taxon>
        <taxon>organismal metagenomes</taxon>
    </lineage>
</organism>
<protein>
    <submittedName>
        <fullName evidence="1">Uncharacterized protein</fullName>
    </submittedName>
</protein>
<name>A0A6C0ERL1_9ZZZZ</name>
<proteinExistence type="predicted"/>